<protein>
    <submittedName>
        <fullName evidence="7">Sugar ABC transporter substrate-binding protein</fullName>
    </submittedName>
</protein>
<feature type="signal peptide" evidence="6">
    <location>
        <begin position="1"/>
        <end position="20"/>
    </location>
</feature>
<keyword evidence="4 6" id="KW-0732">Signal</keyword>
<dbReference type="PANTHER" id="PTHR43649:SF31">
    <property type="entry name" value="SN-GLYCEROL-3-PHOSPHATE-BINDING PERIPLASMIC PROTEIN UGPB"/>
    <property type="match status" value="1"/>
</dbReference>
<evidence type="ECO:0000313" key="7">
    <source>
        <dbReference type="EMBL" id="TFE29516.1"/>
    </source>
</evidence>
<keyword evidence="3" id="KW-0813">Transport</keyword>
<accession>A0A4Y8M3G4</accession>
<evidence type="ECO:0000256" key="5">
    <source>
        <dbReference type="SAM" id="MobiDB-lite"/>
    </source>
</evidence>
<dbReference type="Gene3D" id="3.40.190.10">
    <property type="entry name" value="Periplasmic binding protein-like II"/>
    <property type="match status" value="1"/>
</dbReference>
<comment type="caution">
    <text evidence="7">The sequence shown here is derived from an EMBL/GenBank/DDBJ whole genome shotgun (WGS) entry which is preliminary data.</text>
</comment>
<dbReference type="PANTHER" id="PTHR43649">
    <property type="entry name" value="ARABINOSE-BINDING PROTEIN-RELATED"/>
    <property type="match status" value="1"/>
</dbReference>
<dbReference type="InterPro" id="IPR006059">
    <property type="entry name" value="SBP"/>
</dbReference>
<feature type="region of interest" description="Disordered" evidence="5">
    <location>
        <begin position="28"/>
        <end position="47"/>
    </location>
</feature>
<feature type="compositionally biased region" description="Polar residues" evidence="5">
    <location>
        <begin position="28"/>
        <end position="41"/>
    </location>
</feature>
<dbReference type="Pfam" id="PF01547">
    <property type="entry name" value="SBP_bac_1"/>
    <property type="match status" value="1"/>
</dbReference>
<dbReference type="PROSITE" id="PS51257">
    <property type="entry name" value="PROKAR_LIPOPROTEIN"/>
    <property type="match status" value="1"/>
</dbReference>
<keyword evidence="8" id="KW-1185">Reference proteome</keyword>
<dbReference type="RefSeq" id="WP_135151207.1">
    <property type="nucleotide sequence ID" value="NZ_SOMN01000004.1"/>
</dbReference>
<evidence type="ECO:0000256" key="6">
    <source>
        <dbReference type="SAM" id="SignalP"/>
    </source>
</evidence>
<evidence type="ECO:0000256" key="1">
    <source>
        <dbReference type="ARBA" id="ARBA00004196"/>
    </source>
</evidence>
<comment type="subcellular location">
    <subcellularLocation>
        <location evidence="1">Cell envelope</location>
    </subcellularLocation>
</comment>
<dbReference type="AlphaFoldDB" id="A0A4Y8M3G4"/>
<dbReference type="Proteomes" id="UP000297900">
    <property type="component" value="Unassembled WGS sequence"/>
</dbReference>
<evidence type="ECO:0000313" key="8">
    <source>
        <dbReference type="Proteomes" id="UP000297900"/>
    </source>
</evidence>
<proteinExistence type="inferred from homology"/>
<evidence type="ECO:0000256" key="4">
    <source>
        <dbReference type="ARBA" id="ARBA00022729"/>
    </source>
</evidence>
<sequence>MKKRSWFRVLFVLVLSFTLAACGAANENESAVTPDNATKANEQPAEPGKVTNISMQIAWASDSGRGKAIREILNEFEKQNPDVKVEMLGGIQYGQKLLTQILSGKSPEVLQVTYGEVKALASQQAFIDLTPDFMEEKNNYVPEIWDLSITDGKLYGLPWIGHTIQLVYNKSMFEKAGIKEAPKTWDELYEVAKKLTIDTNGDGKPDQYGIGLAGKQGPDMTWMYGMFAAQAGAKLVTDKGNGEYEVAINTSEGQQALEFYTKLFKEASPPDSLNKDGGAIMADFRNQVVAMELQGPWGVPDIWKNGNPFEVAVAEVPAGPTGKATEVTAYLLSVPVGVEGDKLEASKKLIRFLGSKPAQEQIMKGEVGDDGKYYPFRIPIRNDMSDTQYFKEHPEFLVYQEGLQYPFTLTPISEWVQISDEVYQYALNQVVSGKMSAADGLKLVQDKGNEIIKKAK</sequence>
<dbReference type="GO" id="GO:0030313">
    <property type="term" value="C:cell envelope"/>
    <property type="evidence" value="ECO:0007669"/>
    <property type="project" value="UniProtKB-SubCell"/>
</dbReference>
<dbReference type="CDD" id="cd13585">
    <property type="entry name" value="PBP2_TMBP_like"/>
    <property type="match status" value="1"/>
</dbReference>
<evidence type="ECO:0000256" key="3">
    <source>
        <dbReference type="ARBA" id="ARBA00022448"/>
    </source>
</evidence>
<gene>
    <name evidence="7" type="ORF">E2980_05875</name>
</gene>
<comment type="similarity">
    <text evidence="2">Belongs to the bacterial solute-binding protein 1 family.</text>
</comment>
<name>A0A4Y8M3G4_9BACL</name>
<organism evidence="7 8">
    <name type="scientific">Cohnella luojiensis</name>
    <dbReference type="NCBI Taxonomy" id="652876"/>
    <lineage>
        <taxon>Bacteria</taxon>
        <taxon>Bacillati</taxon>
        <taxon>Bacillota</taxon>
        <taxon>Bacilli</taxon>
        <taxon>Bacillales</taxon>
        <taxon>Paenibacillaceae</taxon>
        <taxon>Cohnella</taxon>
    </lineage>
</organism>
<dbReference type="SUPFAM" id="SSF53850">
    <property type="entry name" value="Periplasmic binding protein-like II"/>
    <property type="match status" value="1"/>
</dbReference>
<dbReference type="OrthoDB" id="9782846at2"/>
<dbReference type="EMBL" id="SOMN01000004">
    <property type="protein sequence ID" value="TFE29516.1"/>
    <property type="molecule type" value="Genomic_DNA"/>
</dbReference>
<feature type="chain" id="PRO_5039477105" evidence="6">
    <location>
        <begin position="21"/>
        <end position="456"/>
    </location>
</feature>
<dbReference type="InterPro" id="IPR050490">
    <property type="entry name" value="Bact_solute-bd_prot1"/>
</dbReference>
<evidence type="ECO:0000256" key="2">
    <source>
        <dbReference type="ARBA" id="ARBA00008520"/>
    </source>
</evidence>
<reference evidence="7 8" key="1">
    <citation type="submission" date="2019-03" db="EMBL/GenBank/DDBJ databases">
        <title>Cohnella endophytica sp. nov., a novel endophytic bacterium isolated from bark of Sonneratia apetala.</title>
        <authorList>
            <person name="Tuo L."/>
        </authorList>
    </citation>
    <scope>NUCLEOTIDE SEQUENCE [LARGE SCALE GENOMIC DNA]</scope>
    <source>
        <strain evidence="7 8">CCTCC AB 208254</strain>
    </source>
</reference>